<proteinExistence type="predicted"/>
<evidence type="ECO:0000313" key="4">
    <source>
        <dbReference type="Proteomes" id="UP001146793"/>
    </source>
</evidence>
<dbReference type="InterPro" id="IPR000408">
    <property type="entry name" value="Reg_chr_condens"/>
</dbReference>
<dbReference type="InterPro" id="IPR051553">
    <property type="entry name" value="Ran_GTPase-activating"/>
</dbReference>
<dbReference type="Proteomes" id="UP001146793">
    <property type="component" value="Unassembled WGS sequence"/>
</dbReference>
<dbReference type="PANTHER" id="PTHR45982:SF1">
    <property type="entry name" value="REGULATOR OF CHROMOSOME CONDENSATION"/>
    <property type="match status" value="1"/>
</dbReference>
<reference evidence="3" key="1">
    <citation type="submission" date="2022-08" db="EMBL/GenBank/DDBJ databases">
        <title>Novel sulphate-reducing endosymbionts in the free-living metamonad Anaeramoeba.</title>
        <authorList>
            <person name="Jerlstrom-Hultqvist J."/>
            <person name="Cepicka I."/>
            <person name="Gallot-Lavallee L."/>
            <person name="Salas-Leiva D."/>
            <person name="Curtis B.A."/>
            <person name="Zahonova K."/>
            <person name="Pipaliya S."/>
            <person name="Dacks J."/>
            <person name="Roger A.J."/>
        </authorList>
    </citation>
    <scope>NUCLEOTIDE SEQUENCE</scope>
    <source>
        <strain evidence="3">Busselton2</strain>
    </source>
</reference>
<comment type="caution">
    <text evidence="3">The sequence shown here is derived from an EMBL/GenBank/DDBJ whole genome shotgun (WGS) entry which is preliminary data.</text>
</comment>
<dbReference type="CDD" id="cd18186">
    <property type="entry name" value="BTB_POZ_ZBTB_KLHL-like"/>
    <property type="match status" value="1"/>
</dbReference>
<dbReference type="SUPFAM" id="SSF54695">
    <property type="entry name" value="POZ domain"/>
    <property type="match status" value="1"/>
</dbReference>
<dbReference type="AlphaFoldDB" id="A0AAV7ZRR6"/>
<feature type="repeat" description="RCC1" evidence="1">
    <location>
        <begin position="255"/>
        <end position="302"/>
    </location>
</feature>
<dbReference type="SUPFAM" id="SSF50985">
    <property type="entry name" value="RCC1/BLIP-II"/>
    <property type="match status" value="1"/>
</dbReference>
<dbReference type="PROSITE" id="PS50012">
    <property type="entry name" value="RCC1_3"/>
    <property type="match status" value="1"/>
</dbReference>
<dbReference type="Gene3D" id="2.130.10.30">
    <property type="entry name" value="Regulator of chromosome condensation 1/beta-lactamase-inhibitor protein II"/>
    <property type="match status" value="1"/>
</dbReference>
<dbReference type="InterPro" id="IPR000210">
    <property type="entry name" value="BTB/POZ_dom"/>
</dbReference>
<gene>
    <name evidence="3" type="ORF">M0812_09640</name>
</gene>
<evidence type="ECO:0000256" key="1">
    <source>
        <dbReference type="PROSITE-ProRule" id="PRU00235"/>
    </source>
</evidence>
<protein>
    <recommendedName>
        <fullName evidence="2">BTB domain-containing protein</fullName>
    </recommendedName>
</protein>
<feature type="domain" description="BTB" evidence="2">
    <location>
        <begin position="461"/>
        <end position="538"/>
    </location>
</feature>
<dbReference type="Gene3D" id="3.30.710.10">
    <property type="entry name" value="Potassium Channel Kv1.1, Chain A"/>
    <property type="match status" value="1"/>
</dbReference>
<dbReference type="InterPro" id="IPR009091">
    <property type="entry name" value="RCC1/BLIP-II"/>
</dbReference>
<sequence length="578" mass="66338">MKKQKTDIYYFGKNEFNLSPNQNPEKQIAQVYFQKNIQSICGGNTKCLIITTDGQLYKITSRSHEVKKMTLDSKFTNETFKSISHGFHNGLALTHSGKVFFIGTNNEYKQQPLRVINSEPDKACCIDWLLEKDILIRYIACGSLNFFYISFDNVLYGNGYNSEFQLGIRRNQNDPFPLKISENVDKVFSSCNSVFSFFTTLDDKLYGMGRNTSGCLGIGHKHGIGKAEEVKGIFANLVQKIVCTFSSSFILTKDGKVFACGASHESGLGKESFLFVPIPELRDVIFTDITSGTSHVVAITTSNELYGWGGGSLQLCQTKPYIKPVKINSTILPKNMEFELSYSRNMTFILPQGLNQFLNSDFLILLENHKFSDYTINNVKVHKLLLECRLNQRPIKEIEQILINYSESDLKKFFKWVYSGNISDYSLIDEICQKFRITNFYKKSFQTDLFSLFKNEDSKNFNLLIKIEDEDEGEFEDGNYEEIPVHKFVLYAKSGLFREMFDKIDENSNSVTDYSHKTIESVEILIKYFYSNKIELTADDDPELVVEELSDAVDYYQLNTSSELPYILKRLKSQFNIN</sequence>
<dbReference type="PANTHER" id="PTHR45982">
    <property type="entry name" value="REGULATOR OF CHROMOSOME CONDENSATION"/>
    <property type="match status" value="1"/>
</dbReference>
<evidence type="ECO:0000259" key="2">
    <source>
        <dbReference type="PROSITE" id="PS50097"/>
    </source>
</evidence>
<evidence type="ECO:0000313" key="3">
    <source>
        <dbReference type="EMBL" id="KAJ3443796.1"/>
    </source>
</evidence>
<dbReference type="Pfam" id="PF13540">
    <property type="entry name" value="RCC1_2"/>
    <property type="match status" value="1"/>
</dbReference>
<dbReference type="PROSITE" id="PS50097">
    <property type="entry name" value="BTB"/>
    <property type="match status" value="1"/>
</dbReference>
<accession>A0AAV7ZRR6</accession>
<dbReference type="EMBL" id="JANTQA010000023">
    <property type="protein sequence ID" value="KAJ3443796.1"/>
    <property type="molecule type" value="Genomic_DNA"/>
</dbReference>
<organism evidence="3 4">
    <name type="scientific">Anaeramoeba flamelloides</name>
    <dbReference type="NCBI Taxonomy" id="1746091"/>
    <lineage>
        <taxon>Eukaryota</taxon>
        <taxon>Metamonada</taxon>
        <taxon>Anaeramoebidae</taxon>
        <taxon>Anaeramoeba</taxon>
    </lineage>
</organism>
<dbReference type="InterPro" id="IPR011333">
    <property type="entry name" value="SKP1/BTB/POZ_sf"/>
</dbReference>
<name>A0AAV7ZRR6_9EUKA</name>
<dbReference type="Pfam" id="PF00651">
    <property type="entry name" value="BTB"/>
    <property type="match status" value="1"/>
</dbReference>